<reference evidence="3" key="1">
    <citation type="submission" date="2023-08" db="EMBL/GenBank/DDBJ databases">
        <title>Rhodospirillaceae gen. nov., a novel taxon isolated from the Yangtze River Yuezi River estuary sludge.</title>
        <authorList>
            <person name="Ruan L."/>
        </authorList>
    </citation>
    <scope>NUCLEOTIDE SEQUENCE [LARGE SCALE GENOMIC DNA]</scope>
    <source>
        <strain evidence="3">R-7</strain>
    </source>
</reference>
<evidence type="ECO:0000313" key="3">
    <source>
        <dbReference type="Proteomes" id="UP001230156"/>
    </source>
</evidence>
<gene>
    <name evidence="2" type="ORF">Q8A70_13785</name>
</gene>
<dbReference type="RefSeq" id="WP_379956233.1">
    <property type="nucleotide sequence ID" value="NZ_JAUYVI010000004.1"/>
</dbReference>
<feature type="region of interest" description="Disordered" evidence="1">
    <location>
        <begin position="1"/>
        <end position="32"/>
    </location>
</feature>
<protein>
    <submittedName>
        <fullName evidence="2">Uncharacterized protein</fullName>
    </submittedName>
</protein>
<proteinExistence type="predicted"/>
<keyword evidence="3" id="KW-1185">Reference proteome</keyword>
<name>A0ABU0YM24_9PROT</name>
<dbReference type="Proteomes" id="UP001230156">
    <property type="component" value="Unassembled WGS sequence"/>
</dbReference>
<evidence type="ECO:0000313" key="2">
    <source>
        <dbReference type="EMBL" id="MDQ7248750.1"/>
    </source>
</evidence>
<accession>A0ABU0YM24</accession>
<dbReference type="EMBL" id="JAUYVI010000004">
    <property type="protein sequence ID" value="MDQ7248750.1"/>
    <property type="molecule type" value="Genomic_DNA"/>
</dbReference>
<comment type="caution">
    <text evidence="2">The sequence shown here is derived from an EMBL/GenBank/DDBJ whole genome shotgun (WGS) entry which is preliminary data.</text>
</comment>
<sequence length="57" mass="5926">MQMPAAGDDASARPRAVQHPVACEKLPNVPGSPTEPAEIMAIFVADSDCGALTIFDD</sequence>
<evidence type="ECO:0000256" key="1">
    <source>
        <dbReference type="SAM" id="MobiDB-lite"/>
    </source>
</evidence>
<organism evidence="2 3">
    <name type="scientific">Dongia sedimenti</name>
    <dbReference type="NCBI Taxonomy" id="3064282"/>
    <lineage>
        <taxon>Bacteria</taxon>
        <taxon>Pseudomonadati</taxon>
        <taxon>Pseudomonadota</taxon>
        <taxon>Alphaproteobacteria</taxon>
        <taxon>Rhodospirillales</taxon>
        <taxon>Dongiaceae</taxon>
        <taxon>Dongia</taxon>
    </lineage>
</organism>